<dbReference type="NCBIfam" id="TIGR00543">
    <property type="entry name" value="isochor_syn"/>
    <property type="match status" value="1"/>
</dbReference>
<dbReference type="InterPro" id="IPR005801">
    <property type="entry name" value="ADC_synthase"/>
</dbReference>
<evidence type="ECO:0000256" key="1">
    <source>
        <dbReference type="ARBA" id="ARBA00000799"/>
    </source>
</evidence>
<dbReference type="Pfam" id="PF00425">
    <property type="entry name" value="Chorismate_bind"/>
    <property type="match status" value="1"/>
</dbReference>
<evidence type="ECO:0000256" key="4">
    <source>
        <dbReference type="ARBA" id="ARBA00023235"/>
    </source>
</evidence>
<evidence type="ECO:0000313" key="7">
    <source>
        <dbReference type="EMBL" id="CNE46363.1"/>
    </source>
</evidence>
<comment type="catalytic activity">
    <reaction evidence="1">
        <text>chorismate = isochorismate</text>
        <dbReference type="Rhea" id="RHEA:18985"/>
        <dbReference type="ChEBI" id="CHEBI:29748"/>
        <dbReference type="ChEBI" id="CHEBI:29780"/>
        <dbReference type="EC" id="5.4.4.2"/>
    </reaction>
</comment>
<proteinExistence type="inferred from homology"/>
<dbReference type="Gene3D" id="3.60.120.10">
    <property type="entry name" value="Anthranilate synthase"/>
    <property type="match status" value="1"/>
</dbReference>
<dbReference type="SUPFAM" id="SSF56322">
    <property type="entry name" value="ADC synthase"/>
    <property type="match status" value="1"/>
</dbReference>
<dbReference type="GO" id="GO:0008909">
    <property type="term" value="F:isochorismate synthase activity"/>
    <property type="evidence" value="ECO:0007669"/>
    <property type="project" value="UniProtKB-EC"/>
</dbReference>
<organism evidence="8 10">
    <name type="scientific">Yersinia nurmii</name>
    <dbReference type="NCBI Taxonomy" id="685706"/>
    <lineage>
        <taxon>Bacteria</taxon>
        <taxon>Pseudomonadati</taxon>
        <taxon>Pseudomonadota</taxon>
        <taxon>Gammaproteobacteria</taxon>
        <taxon>Enterobacterales</taxon>
        <taxon>Yersiniaceae</taxon>
        <taxon>Yersinia</taxon>
    </lineage>
</organism>
<evidence type="ECO:0000313" key="10">
    <source>
        <dbReference type="Proteomes" id="UP001167864"/>
    </source>
</evidence>
<dbReference type="EMBL" id="CPYD01000005">
    <property type="protein sequence ID" value="CNE46363.1"/>
    <property type="molecule type" value="Genomic_DNA"/>
</dbReference>
<evidence type="ECO:0000256" key="5">
    <source>
        <dbReference type="ARBA" id="ARBA00041564"/>
    </source>
</evidence>
<evidence type="ECO:0000256" key="2">
    <source>
        <dbReference type="ARBA" id="ARBA00005297"/>
    </source>
</evidence>
<dbReference type="InterPro" id="IPR015890">
    <property type="entry name" value="Chorismate_C"/>
</dbReference>
<reference evidence="7 9" key="1">
    <citation type="submission" date="2015-03" db="EMBL/GenBank/DDBJ databases">
        <authorList>
            <consortium name="Pathogen Informatics"/>
            <person name="Murphy D."/>
        </authorList>
    </citation>
    <scope>NUCLEOTIDE SEQUENCE [LARGE SCALE GENOMIC DNA]</scope>
    <source>
        <strain evidence="9">type strain: CIP110231</strain>
        <strain evidence="7">Type strain: CIP110231</strain>
    </source>
</reference>
<gene>
    <name evidence="7" type="primary">entC</name>
    <name evidence="7" type="ORF">ERS137967_01606</name>
    <name evidence="8" type="ORF">QVN42_02195</name>
</gene>
<accession>A0AAW7JUU5</accession>
<dbReference type="AlphaFoldDB" id="A0AAW7JUU5"/>
<dbReference type="EC" id="5.4.4.2" evidence="3"/>
<dbReference type="Proteomes" id="UP001167864">
    <property type="component" value="Unassembled WGS sequence"/>
</dbReference>
<dbReference type="PANTHER" id="PTHR42839">
    <property type="entry name" value="ISOCHORISMATE SYNTHASE ENTC"/>
    <property type="match status" value="1"/>
</dbReference>
<evidence type="ECO:0000256" key="3">
    <source>
        <dbReference type="ARBA" id="ARBA00012824"/>
    </source>
</evidence>
<dbReference type="Proteomes" id="UP000040578">
    <property type="component" value="Unassembled WGS sequence"/>
</dbReference>
<dbReference type="RefSeq" id="WP_084728135.1">
    <property type="nucleotide sequence ID" value="NZ_CPYD01000005.1"/>
</dbReference>
<keyword evidence="4 8" id="KW-0413">Isomerase</keyword>
<comment type="caution">
    <text evidence="8">The sequence shown here is derived from an EMBL/GenBank/DDBJ whole genome shotgun (WGS) entry which is preliminary data.</text>
</comment>
<evidence type="ECO:0000313" key="9">
    <source>
        <dbReference type="Proteomes" id="UP000040578"/>
    </source>
</evidence>
<evidence type="ECO:0000259" key="6">
    <source>
        <dbReference type="Pfam" id="PF00425"/>
    </source>
</evidence>
<sequence>MIVIIITITIYIVVEVFVAHSGTEERLDNPLFSATSSAFLFTSAYRSIKTQGVAERITQRAQGGAEYPGTLQESIQKAFIKARADGLQRPIVVGAIPFDISQPTQLFIPQSYQFLDRQELVSAAPDTSEDQVSVAKWRSLPNEDGFKQAVSQAVETFRRGAIHKAVLSRILEIETETPINPNRVINHLLRQNPGAFHFHIPLSKGGVLLGASPELLVRKDGDRVYTNPLAGSAKRQATAEGDRVVSQALMNSGKDQYEHRLVIDEIRRLLTPYCRSLNIPTQPSLISTAALWHLSTAISGELESAQTSVLELACLLHPTPALCGFPTESARRLINQLEPFERGLFSGIVGWCDEDGNGEWAVAIRCATLHDTQARLFAGAGIVMASQPALEWAETEAKLGTMLNALGIQSQGRLP</sequence>
<keyword evidence="9" id="KW-1185">Reference proteome</keyword>
<reference evidence="8" key="2">
    <citation type="submission" date="2023-06" db="EMBL/GenBank/DDBJ databases">
        <authorList>
            <person name="Polev D.E."/>
            <person name="Saitova A.T."/>
            <person name="Bogumilchik E.A."/>
            <person name="Kokorina G.I."/>
            <person name="Voskresenskaia E.A."/>
        </authorList>
    </citation>
    <scope>NUCLEOTIDE SEQUENCE</scope>
    <source>
        <strain evidence="8">2145 StPb PI</strain>
    </source>
</reference>
<feature type="domain" description="Chorismate-utilising enzyme C-terminal" evidence="6">
    <location>
        <begin position="143"/>
        <end position="398"/>
    </location>
</feature>
<name>A0AAW7JUU5_9GAMM</name>
<dbReference type="InterPro" id="IPR004561">
    <property type="entry name" value="IsoChor_synthase"/>
</dbReference>
<comment type="similarity">
    <text evidence="2">Belongs to the isochorismate synthase family.</text>
</comment>
<protein>
    <recommendedName>
        <fullName evidence="3">isochorismate synthase</fullName>
        <ecNumber evidence="3">5.4.4.2</ecNumber>
    </recommendedName>
    <alternativeName>
        <fullName evidence="5">Isochorismate mutase</fullName>
    </alternativeName>
</protein>
<dbReference type="EMBL" id="JAUEHU010000002">
    <property type="protein sequence ID" value="MDN0086211.1"/>
    <property type="molecule type" value="Genomic_DNA"/>
</dbReference>
<dbReference type="PANTHER" id="PTHR42839:SF2">
    <property type="entry name" value="ISOCHORISMATE SYNTHASE ENTC"/>
    <property type="match status" value="1"/>
</dbReference>
<evidence type="ECO:0000313" key="8">
    <source>
        <dbReference type="EMBL" id="MDN0086211.1"/>
    </source>
</evidence>